<dbReference type="EMBL" id="OZ037945">
    <property type="protein sequence ID" value="CAL1702801.1"/>
    <property type="molecule type" value="Genomic_DNA"/>
</dbReference>
<evidence type="ECO:0000313" key="2">
    <source>
        <dbReference type="EMBL" id="CAL1702801.1"/>
    </source>
</evidence>
<accession>A0ABP1D4L1</accession>
<dbReference type="Proteomes" id="UP001497453">
    <property type="component" value="Chromosome 2"/>
</dbReference>
<proteinExistence type="predicted"/>
<sequence>MKRFMRNTERVHVSARTKVDFEGGWVCCFQNEALCVYKRRFQTKINDDSNDNIVAELVLCCIPDLIELTCDAIICVGTGVYYVVKAMVPKSRKSKSHRRKSRSKRDRYIPVSSTQSFVPLSRRA</sequence>
<keyword evidence="3" id="KW-1185">Reference proteome</keyword>
<name>A0ABP1D4L1_9APHY</name>
<evidence type="ECO:0000256" key="1">
    <source>
        <dbReference type="SAM" id="MobiDB-lite"/>
    </source>
</evidence>
<feature type="compositionally biased region" description="Basic residues" evidence="1">
    <location>
        <begin position="90"/>
        <end position="105"/>
    </location>
</feature>
<organism evidence="2 3">
    <name type="scientific">Somion occarium</name>
    <dbReference type="NCBI Taxonomy" id="3059160"/>
    <lineage>
        <taxon>Eukaryota</taxon>
        <taxon>Fungi</taxon>
        <taxon>Dikarya</taxon>
        <taxon>Basidiomycota</taxon>
        <taxon>Agaricomycotina</taxon>
        <taxon>Agaricomycetes</taxon>
        <taxon>Polyporales</taxon>
        <taxon>Cerrenaceae</taxon>
        <taxon>Somion</taxon>
    </lineage>
</organism>
<reference evidence="3" key="1">
    <citation type="submission" date="2024-04" db="EMBL/GenBank/DDBJ databases">
        <authorList>
            <person name="Shaw F."/>
            <person name="Minotto A."/>
        </authorList>
    </citation>
    <scope>NUCLEOTIDE SEQUENCE [LARGE SCALE GENOMIC DNA]</scope>
</reference>
<feature type="region of interest" description="Disordered" evidence="1">
    <location>
        <begin position="90"/>
        <end position="124"/>
    </location>
</feature>
<protein>
    <submittedName>
        <fullName evidence="2">Uncharacterized protein</fullName>
    </submittedName>
</protein>
<gene>
    <name evidence="2" type="ORF">GFSPODELE1_LOCUS4235</name>
</gene>
<evidence type="ECO:0000313" key="3">
    <source>
        <dbReference type="Proteomes" id="UP001497453"/>
    </source>
</evidence>